<evidence type="ECO:0000313" key="3">
    <source>
        <dbReference type="Ensembl" id="ENSEBUP00000012144.1"/>
    </source>
</evidence>
<dbReference type="GeneTree" id="ENSGT00940000154785"/>
<reference evidence="3" key="1">
    <citation type="submission" date="2025-08" db="UniProtKB">
        <authorList>
            <consortium name="Ensembl"/>
        </authorList>
    </citation>
    <scope>IDENTIFICATION</scope>
</reference>
<reference evidence="3" key="2">
    <citation type="submission" date="2025-09" db="UniProtKB">
        <authorList>
            <consortium name="Ensembl"/>
        </authorList>
    </citation>
    <scope>IDENTIFICATION</scope>
</reference>
<feature type="coiled-coil region" evidence="1">
    <location>
        <begin position="305"/>
        <end position="469"/>
    </location>
</feature>
<name>A0A8C4QAE1_EPTBU</name>
<evidence type="ECO:0000256" key="1">
    <source>
        <dbReference type="SAM" id="Coils"/>
    </source>
</evidence>
<evidence type="ECO:0000256" key="2">
    <source>
        <dbReference type="SAM" id="MobiDB-lite"/>
    </source>
</evidence>
<feature type="coiled-coil region" evidence="1">
    <location>
        <begin position="560"/>
        <end position="587"/>
    </location>
</feature>
<feature type="coiled-coil region" evidence="1">
    <location>
        <begin position="21"/>
        <end position="127"/>
    </location>
</feature>
<feature type="region of interest" description="Disordered" evidence="2">
    <location>
        <begin position="221"/>
        <end position="287"/>
    </location>
</feature>
<feature type="coiled-coil region" evidence="1">
    <location>
        <begin position="508"/>
        <end position="535"/>
    </location>
</feature>
<feature type="coiled-coil region" evidence="1">
    <location>
        <begin position="653"/>
        <end position="701"/>
    </location>
</feature>
<dbReference type="GO" id="GO:0051959">
    <property type="term" value="F:dynein light intermediate chain binding"/>
    <property type="evidence" value="ECO:0007669"/>
    <property type="project" value="TreeGrafter"/>
</dbReference>
<sequence length="1018" mass="118809">MHMGIHFLMQNRRLATGGRLAQAWRDEADSLREKAARIDRLEIELARCRDNLRDCDFYKARAEELRKDLLVLLETKTLLEEELESARSRCDRLHESEKQNMALHARIHDLEAERDAGQWKLEELLLEKLALEAGQRQHQMPSSPMWDGEQKGQDAMEQNLALEVQELMSSRMLRLEQENHCLKQALAAMSNTHVPSSEDGVIDSENVEKMEMFDILGLAMGNNNENTQMDGRSTVGENKQRSAAEGNDSNTVNEEDPSDHGKPPSERQAGEGRETREHCSKSHQFETQRVKERFEKAVIHSEEQRRAALLQLQQSERECDELREGARELKWKLEEDRAAAERQLERLRAALRSVEAEKGRLDQARTAGQERCCELQHRIAELEQEANGFRNRLEEQSQELEESQHAHGCLETKLEQESGRIRAMERDARRLRLQVEARDTQLEDGRAIQAELEHRAEEMLRELEHERGSSERLRELESQSRESARLAALDRSTLDTLRTDLVRDKLYNQEMSRELEIIERELQKLGLERERLVNGGYSTVECKSKISGSLVMESQPEPLIDQQKEQAASLERHLEEARVENLKLVNEVETMRQGCEALVETEQNVVEEMLRSVREDHHGGERETRRSVWPEGTESATDAIARMWSTHEATLELLKLKDQLIDVERNNASLQAESKALTVRYQRAESQAESLATRLSSQQEQGVALHAHNVQLQVENATLKSQVNTLASQVLQLQESQVRLEVEAQDQSCRHQELRETLDTLVLDHERLEVVHRQQAVDYETLISKHADLKTSHRSLEAQHREQQDRYTELLQQRESLFEQEKVLQAKRECLEIDTKRYTCLEQEHKFFQTEHESLCEEHGHLKKRLVELEEELHDQASEQHKAQLEKAKLQADYGSLKEEYQAFDINNTKMENHCELLSQLKGNLEEENKQLQDQMQSLMARNQELMDQTMESKDMYIEEQKQYLDKLNELRWQKDRLEEKIINQYRFLDPLPKRCHRWVPKAPRHCRVLEDLFIYLA</sequence>
<dbReference type="PANTHER" id="PTHR18947:SF28">
    <property type="entry name" value="GIRDIN, ISOFORM A"/>
    <property type="match status" value="1"/>
</dbReference>
<dbReference type="GO" id="GO:0005737">
    <property type="term" value="C:cytoplasm"/>
    <property type="evidence" value="ECO:0007669"/>
    <property type="project" value="TreeGrafter"/>
</dbReference>
<accession>A0A8C4QAE1</accession>
<dbReference type="AlphaFoldDB" id="A0A8C4QAE1"/>
<keyword evidence="4" id="KW-1185">Reference proteome</keyword>
<protein>
    <submittedName>
        <fullName evidence="3">Uncharacterized protein</fullName>
    </submittedName>
</protein>
<proteinExistence type="predicted"/>
<organism evidence="3 4">
    <name type="scientific">Eptatretus burgeri</name>
    <name type="common">Inshore hagfish</name>
    <dbReference type="NCBI Taxonomy" id="7764"/>
    <lineage>
        <taxon>Eukaryota</taxon>
        <taxon>Metazoa</taxon>
        <taxon>Chordata</taxon>
        <taxon>Craniata</taxon>
        <taxon>Vertebrata</taxon>
        <taxon>Cyclostomata</taxon>
        <taxon>Myxini</taxon>
        <taxon>Myxiniformes</taxon>
        <taxon>Myxinidae</taxon>
        <taxon>Eptatretinae</taxon>
        <taxon>Eptatretus</taxon>
    </lineage>
</organism>
<evidence type="ECO:0000313" key="4">
    <source>
        <dbReference type="Proteomes" id="UP000694388"/>
    </source>
</evidence>
<dbReference type="GO" id="GO:0030705">
    <property type="term" value="P:cytoskeleton-dependent intracellular transport"/>
    <property type="evidence" value="ECO:0007669"/>
    <property type="project" value="TreeGrafter"/>
</dbReference>
<dbReference type="Proteomes" id="UP000694388">
    <property type="component" value="Unplaced"/>
</dbReference>
<dbReference type="Ensembl" id="ENSEBUT00000012720.1">
    <property type="protein sequence ID" value="ENSEBUP00000012144.1"/>
    <property type="gene ID" value="ENSEBUG00000007746.1"/>
</dbReference>
<keyword evidence="1" id="KW-0175">Coiled coil</keyword>
<dbReference type="GO" id="GO:0005813">
    <property type="term" value="C:centrosome"/>
    <property type="evidence" value="ECO:0007669"/>
    <property type="project" value="TreeGrafter"/>
</dbReference>
<feature type="compositionally biased region" description="Polar residues" evidence="2">
    <location>
        <begin position="221"/>
        <end position="237"/>
    </location>
</feature>
<dbReference type="GO" id="GO:0031122">
    <property type="term" value="P:cytoplasmic microtubule organization"/>
    <property type="evidence" value="ECO:0007669"/>
    <property type="project" value="TreeGrafter"/>
</dbReference>
<feature type="coiled-coil region" evidence="1">
    <location>
        <begin position="852"/>
        <end position="981"/>
    </location>
</feature>
<feature type="compositionally biased region" description="Basic and acidic residues" evidence="2">
    <location>
        <begin position="258"/>
        <end position="287"/>
    </location>
</feature>
<dbReference type="PANTHER" id="PTHR18947">
    <property type="entry name" value="HOOK PROTEINS"/>
    <property type="match status" value="1"/>
</dbReference>
<feature type="coiled-coil region" evidence="1">
    <location>
        <begin position="786"/>
        <end position="820"/>
    </location>
</feature>
<dbReference type="GO" id="GO:0008017">
    <property type="term" value="F:microtubule binding"/>
    <property type="evidence" value="ECO:0007669"/>
    <property type="project" value="TreeGrafter"/>
</dbReference>